<dbReference type="Pfam" id="PF19765">
    <property type="entry name" value="DUF6252"/>
    <property type="match status" value="1"/>
</dbReference>
<keyword evidence="2" id="KW-1185">Reference proteome</keyword>
<dbReference type="RefSeq" id="WP_131956200.1">
    <property type="nucleotide sequence ID" value="NZ_SMFL01000001.1"/>
</dbReference>
<protein>
    <submittedName>
        <fullName evidence="1">Uncharacterized protein</fullName>
    </submittedName>
</protein>
<name>A0A4R5E061_9BACT</name>
<organism evidence="1 2">
    <name type="scientific">Dyadobacter psychrotolerans</name>
    <dbReference type="NCBI Taxonomy" id="2541721"/>
    <lineage>
        <taxon>Bacteria</taxon>
        <taxon>Pseudomonadati</taxon>
        <taxon>Bacteroidota</taxon>
        <taxon>Cytophagia</taxon>
        <taxon>Cytophagales</taxon>
        <taxon>Spirosomataceae</taxon>
        <taxon>Dyadobacter</taxon>
    </lineage>
</organism>
<proteinExistence type="predicted"/>
<dbReference type="OrthoDB" id="949867at2"/>
<comment type="caution">
    <text evidence="1">The sequence shown here is derived from an EMBL/GenBank/DDBJ whole genome shotgun (WGS) entry which is preliminary data.</text>
</comment>
<reference evidence="1 2" key="1">
    <citation type="submission" date="2019-03" db="EMBL/GenBank/DDBJ databases">
        <title>Dyadobacter AR-3-6 sp. nov., isolated from arctic soil.</title>
        <authorList>
            <person name="Chaudhary D.K."/>
        </authorList>
    </citation>
    <scope>NUCLEOTIDE SEQUENCE [LARGE SCALE GENOMIC DNA]</scope>
    <source>
        <strain evidence="1 2">AR-3-6</strain>
    </source>
</reference>
<evidence type="ECO:0000313" key="2">
    <source>
        <dbReference type="Proteomes" id="UP000294850"/>
    </source>
</evidence>
<dbReference type="InterPro" id="IPR046219">
    <property type="entry name" value="DUF6252"/>
</dbReference>
<gene>
    <name evidence="1" type="ORF">E0F88_02145</name>
</gene>
<evidence type="ECO:0000313" key="1">
    <source>
        <dbReference type="EMBL" id="TDE18364.1"/>
    </source>
</evidence>
<dbReference type="EMBL" id="SMFL01000001">
    <property type="protein sequence ID" value="TDE18364.1"/>
    <property type="molecule type" value="Genomic_DNA"/>
</dbReference>
<accession>A0A4R5E061</accession>
<dbReference type="Proteomes" id="UP000294850">
    <property type="component" value="Unassembled WGS sequence"/>
</dbReference>
<dbReference type="AlphaFoldDB" id="A0A4R5E061"/>
<sequence>MKKTNLYTTALVALLLIWGCDKGPELTPLTQEGKNTFSCKVNGKVWIPDGRGSIFVNIPPIDGGFFRGDQYSISKIWISTYSSDNQEVHLFLETIDVGPKNLDRKTHPYGASFQPSNYGLYRNSQQKEFITSNINTGTITLIKADTLTGIISGTFEFTAANSSGNVTKITDGRFDINSKTL</sequence>